<proteinExistence type="predicted"/>
<evidence type="ECO:0000313" key="1">
    <source>
        <dbReference type="EMBL" id="NMY09169.1"/>
    </source>
</evidence>
<dbReference type="AlphaFoldDB" id="A0A7Y1F8Y6"/>
<sequence>MSKVTDATRRLAVMMRSEGAGYKEIVAALSGEGVTENWCKRNLSTVAVFDTHYFLMEQLLPLATLPEGISRMDFRTMIKEAYAIPFDEAIPEAIERKVRRALPENAFIRPDWMEPESARASQTEIVQSASILFDRLEEMVAEFSHNHPSVSPWHVRQEIVTLAVGGHPAGPMVQGRRMLDAVETMEGRVSQKPMHDAPLAIDEEFDRLCV</sequence>
<organism evidence="1 2">
    <name type="scientific">Pseudomonas veronii</name>
    <dbReference type="NCBI Taxonomy" id="76761"/>
    <lineage>
        <taxon>Bacteria</taxon>
        <taxon>Pseudomonadati</taxon>
        <taxon>Pseudomonadota</taxon>
        <taxon>Gammaproteobacteria</taxon>
        <taxon>Pseudomonadales</taxon>
        <taxon>Pseudomonadaceae</taxon>
        <taxon>Pseudomonas</taxon>
    </lineage>
</organism>
<dbReference type="RefSeq" id="WP_169884285.1">
    <property type="nucleotide sequence ID" value="NZ_JAAQWG010000015.1"/>
</dbReference>
<reference evidence="1 2" key="1">
    <citation type="journal article" date="2020" name="Front. Microbiol.">
        <title>Genetic Organization of the aprX-lipA2 Operon Affects the Proteolytic Potential of Pseudomonas Species in Milk.</title>
        <authorList>
            <person name="Maier C."/>
            <person name="Huptas C."/>
            <person name="von Neubeck M."/>
            <person name="Scherer S."/>
            <person name="Wenning M."/>
            <person name="Lucking G."/>
        </authorList>
    </citation>
    <scope>NUCLEOTIDE SEQUENCE [LARGE SCALE GENOMIC DNA]</scope>
    <source>
        <strain evidence="1 2">DSM 16272</strain>
    </source>
</reference>
<dbReference type="Proteomes" id="UP000537729">
    <property type="component" value="Unassembled WGS sequence"/>
</dbReference>
<dbReference type="EMBL" id="JAAQWG010000015">
    <property type="protein sequence ID" value="NMY09169.1"/>
    <property type="molecule type" value="Genomic_DNA"/>
</dbReference>
<protein>
    <submittedName>
        <fullName evidence="1">Uncharacterized protein</fullName>
    </submittedName>
</protein>
<evidence type="ECO:0000313" key="2">
    <source>
        <dbReference type="Proteomes" id="UP000537729"/>
    </source>
</evidence>
<name>A0A7Y1F8Y6_PSEVE</name>
<comment type="caution">
    <text evidence="1">The sequence shown here is derived from an EMBL/GenBank/DDBJ whole genome shotgun (WGS) entry which is preliminary data.</text>
</comment>
<gene>
    <name evidence="1" type="ORF">HBO38_12065</name>
</gene>
<accession>A0A7Y1F8Y6</accession>